<keyword evidence="9 23" id="KW-0812">Transmembrane</keyword>
<dbReference type="CDD" id="cd00082">
    <property type="entry name" value="HisKA"/>
    <property type="match status" value="1"/>
</dbReference>
<dbReference type="GO" id="GO:0000155">
    <property type="term" value="F:phosphorelay sensor kinase activity"/>
    <property type="evidence" value="ECO:0007669"/>
    <property type="project" value="InterPro"/>
</dbReference>
<evidence type="ECO:0000256" key="17">
    <source>
        <dbReference type="ARBA" id="ARBA00023012"/>
    </source>
</evidence>
<evidence type="ECO:0000256" key="2">
    <source>
        <dbReference type="ARBA" id="ARBA00001936"/>
    </source>
</evidence>
<keyword evidence="8" id="KW-0808">Transferase</keyword>
<evidence type="ECO:0000256" key="8">
    <source>
        <dbReference type="ARBA" id="ARBA00022679"/>
    </source>
</evidence>
<evidence type="ECO:0000256" key="11">
    <source>
        <dbReference type="ARBA" id="ARBA00022777"/>
    </source>
</evidence>
<organism evidence="26 27">
    <name type="scientific">Corynebacterium lipophilum</name>
    <dbReference type="NCBI Taxonomy" id="2804918"/>
    <lineage>
        <taxon>Bacteria</taxon>
        <taxon>Bacillati</taxon>
        <taxon>Actinomycetota</taxon>
        <taxon>Actinomycetes</taxon>
        <taxon>Mycobacteriales</taxon>
        <taxon>Corynebacteriaceae</taxon>
        <taxon>Corynebacterium</taxon>
    </lineage>
</organism>
<feature type="transmembrane region" description="Helical" evidence="23">
    <location>
        <begin position="63"/>
        <end position="85"/>
    </location>
</feature>
<dbReference type="InterPro" id="IPR003660">
    <property type="entry name" value="HAMP_dom"/>
</dbReference>
<evidence type="ECO:0000256" key="23">
    <source>
        <dbReference type="SAM" id="Phobius"/>
    </source>
</evidence>
<dbReference type="InterPro" id="IPR050980">
    <property type="entry name" value="2C_sensor_his_kinase"/>
</dbReference>
<accession>A0AAW5HVA7</accession>
<evidence type="ECO:0000256" key="3">
    <source>
        <dbReference type="ARBA" id="ARBA00001946"/>
    </source>
</evidence>
<evidence type="ECO:0000256" key="7">
    <source>
        <dbReference type="ARBA" id="ARBA00022553"/>
    </source>
</evidence>
<evidence type="ECO:0000256" key="1">
    <source>
        <dbReference type="ARBA" id="ARBA00000085"/>
    </source>
</evidence>
<dbReference type="Proteomes" id="UP001205920">
    <property type="component" value="Unassembled WGS sequence"/>
</dbReference>
<keyword evidence="10" id="KW-0547">Nucleotide-binding</keyword>
<name>A0AAW5HVA7_9CORY</name>
<dbReference type="InterPro" id="IPR003661">
    <property type="entry name" value="HisK_dim/P_dom"/>
</dbReference>
<feature type="domain" description="HAMP" evidence="25">
    <location>
        <begin position="225"/>
        <end position="277"/>
    </location>
</feature>
<feature type="domain" description="Histidine kinase" evidence="24">
    <location>
        <begin position="285"/>
        <end position="501"/>
    </location>
</feature>
<evidence type="ECO:0000256" key="18">
    <source>
        <dbReference type="ARBA" id="ARBA00023016"/>
    </source>
</evidence>
<dbReference type="GO" id="GO:0004721">
    <property type="term" value="F:phosphoprotein phosphatase activity"/>
    <property type="evidence" value="ECO:0007669"/>
    <property type="project" value="UniProtKB-KW"/>
</dbReference>
<dbReference type="InterPro" id="IPR036097">
    <property type="entry name" value="HisK_dim/P_sf"/>
</dbReference>
<reference evidence="26 27" key="1">
    <citation type="submission" date="2021-01" db="EMBL/GenBank/DDBJ databases">
        <title>Identification and Characterization of Corynebacterium sp.</title>
        <authorList>
            <person name="Luo Q."/>
            <person name="Qu P."/>
            <person name="Chen Q."/>
        </authorList>
    </citation>
    <scope>NUCLEOTIDE SEQUENCE [LARGE SCALE GENOMIC DNA]</scope>
    <source>
        <strain evidence="26 27">MC-18</strain>
    </source>
</reference>
<dbReference type="PRINTS" id="PR00344">
    <property type="entry name" value="BCTRLSENSOR"/>
</dbReference>
<evidence type="ECO:0000256" key="16">
    <source>
        <dbReference type="ARBA" id="ARBA00022989"/>
    </source>
</evidence>
<proteinExistence type="predicted"/>
<dbReference type="RefSeq" id="WP_071573787.1">
    <property type="nucleotide sequence ID" value="NZ_JAEUWV010000003.1"/>
</dbReference>
<keyword evidence="20" id="KW-0464">Manganese</keyword>
<evidence type="ECO:0000256" key="21">
    <source>
        <dbReference type="ARBA" id="ARBA00040454"/>
    </source>
</evidence>
<dbReference type="GO" id="GO:0005524">
    <property type="term" value="F:ATP binding"/>
    <property type="evidence" value="ECO:0007669"/>
    <property type="project" value="UniProtKB-KW"/>
</dbReference>
<dbReference type="SMART" id="SM00387">
    <property type="entry name" value="HATPase_c"/>
    <property type="match status" value="1"/>
</dbReference>
<dbReference type="PROSITE" id="PS50109">
    <property type="entry name" value="HIS_KIN"/>
    <property type="match status" value="1"/>
</dbReference>
<evidence type="ECO:0000259" key="24">
    <source>
        <dbReference type="PROSITE" id="PS50109"/>
    </source>
</evidence>
<dbReference type="InterPro" id="IPR036890">
    <property type="entry name" value="HATPase_C_sf"/>
</dbReference>
<dbReference type="AlphaFoldDB" id="A0AAW5HVA7"/>
<evidence type="ECO:0000256" key="12">
    <source>
        <dbReference type="ARBA" id="ARBA00022801"/>
    </source>
</evidence>
<keyword evidence="7" id="KW-0597">Phosphoprotein</keyword>
<dbReference type="PROSITE" id="PS50885">
    <property type="entry name" value="HAMP"/>
    <property type="match status" value="1"/>
</dbReference>
<evidence type="ECO:0000256" key="10">
    <source>
        <dbReference type="ARBA" id="ARBA00022741"/>
    </source>
</evidence>
<evidence type="ECO:0000256" key="5">
    <source>
        <dbReference type="ARBA" id="ARBA00012438"/>
    </source>
</evidence>
<dbReference type="PANTHER" id="PTHR44936:SF9">
    <property type="entry name" value="SENSOR PROTEIN CREC"/>
    <property type="match status" value="1"/>
</dbReference>
<sequence>MILRQSADHFERTTGMSLEGVDRQVSAAEQDQEPPRPNLPTILFDTYIRGAYLGSEMTLRQQLAVLTGVLVALTILVTASVSYWASSTSIIGMMDNDLRTQGAMLAYDSQEMSSDEELAAEVETFRRRNPHILATASRAESNRFVGDEIPVGGDFARMNYGADVSARTLHGNRVLVTRLDDGTVVALSKAVDPTRQLQRSIAAALLVLLSLGWIVSTLVAFLVSSSGMRPLRKLHLALKEVTRTKELKPLPVQGHDEMARITNAFNDMMASLQDSRTRQAQLVADAGHELKTPLTSMRTNIELLMMMYSADRQDQISAEDRADLERDVLAQMTEMSTLIGDLVDLAREDSSNVEFEEIRLDVILEEAVRRVERRRPDVTFQFNADPWLIMGDRFAMGRAPLNLIDNAAKWSPEGGTVRISLKAAKKYAVLVVDDSGPGIAPEERERVFERFYRSAESRSMPGSGLGLAIVKQVMDRHGARIFVEESDDHGARFRVVFPGKAPDADEDFYLEEEGIEIPRLPNKSQLS</sequence>
<dbReference type="Gene3D" id="3.30.565.10">
    <property type="entry name" value="Histidine kinase-like ATPase, C-terminal domain"/>
    <property type="match status" value="1"/>
</dbReference>
<dbReference type="InterPro" id="IPR003594">
    <property type="entry name" value="HATPase_dom"/>
</dbReference>
<keyword evidence="18" id="KW-0346">Stress response</keyword>
<dbReference type="SUPFAM" id="SSF47384">
    <property type="entry name" value="Homodimeric domain of signal transducing histidine kinase"/>
    <property type="match status" value="1"/>
</dbReference>
<evidence type="ECO:0000256" key="9">
    <source>
        <dbReference type="ARBA" id="ARBA00022692"/>
    </source>
</evidence>
<keyword evidence="23" id="KW-0472">Membrane</keyword>
<comment type="caution">
    <text evidence="26">The sequence shown here is derived from an EMBL/GenBank/DDBJ whole genome shotgun (WGS) entry which is preliminary data.</text>
</comment>
<keyword evidence="14" id="KW-0460">Magnesium</keyword>
<keyword evidence="19" id="KW-0843">Virulence</keyword>
<keyword evidence="16 23" id="KW-1133">Transmembrane helix</keyword>
<comment type="catalytic activity">
    <reaction evidence="1">
        <text>ATP + protein L-histidine = ADP + protein N-phospho-L-histidine.</text>
        <dbReference type="EC" id="2.7.13.3"/>
    </reaction>
</comment>
<keyword evidence="6" id="KW-1003">Cell membrane</keyword>
<comment type="subcellular location">
    <subcellularLocation>
        <location evidence="4">Cell membrane</location>
        <topology evidence="4">Multi-pass membrane protein</topology>
    </subcellularLocation>
</comment>
<dbReference type="Pfam" id="PF02518">
    <property type="entry name" value="HATPase_c"/>
    <property type="match status" value="1"/>
</dbReference>
<dbReference type="CDD" id="cd00075">
    <property type="entry name" value="HATPase"/>
    <property type="match status" value="1"/>
</dbReference>
<feature type="transmembrane region" description="Helical" evidence="23">
    <location>
        <begin position="201"/>
        <end position="223"/>
    </location>
</feature>
<gene>
    <name evidence="26" type="ORF">JMN37_04380</name>
</gene>
<evidence type="ECO:0000256" key="22">
    <source>
        <dbReference type="ARBA" id="ARBA00041776"/>
    </source>
</evidence>
<evidence type="ECO:0000313" key="27">
    <source>
        <dbReference type="Proteomes" id="UP001205920"/>
    </source>
</evidence>
<keyword evidence="13" id="KW-0067">ATP-binding</keyword>
<keyword evidence="17" id="KW-0902">Two-component regulatory system</keyword>
<evidence type="ECO:0000256" key="6">
    <source>
        <dbReference type="ARBA" id="ARBA00022475"/>
    </source>
</evidence>
<dbReference type="EMBL" id="JAEUWV010000003">
    <property type="protein sequence ID" value="MCO6394223.1"/>
    <property type="molecule type" value="Genomic_DNA"/>
</dbReference>
<dbReference type="Gene3D" id="1.10.287.130">
    <property type="match status" value="1"/>
</dbReference>
<keyword evidence="15" id="KW-0904">Protein phosphatase</keyword>
<evidence type="ECO:0000256" key="14">
    <source>
        <dbReference type="ARBA" id="ARBA00022842"/>
    </source>
</evidence>
<evidence type="ECO:0000256" key="19">
    <source>
        <dbReference type="ARBA" id="ARBA00023026"/>
    </source>
</evidence>
<protein>
    <recommendedName>
        <fullName evidence="21">Signal transduction histidine-protein kinase/phosphatase MprB</fullName>
        <ecNumber evidence="5">2.7.13.3</ecNumber>
    </recommendedName>
    <alternativeName>
        <fullName evidence="22">Mycobacterial persistence regulator B</fullName>
    </alternativeName>
</protein>
<dbReference type="EC" id="2.7.13.3" evidence="5"/>
<keyword evidence="11 26" id="KW-0418">Kinase</keyword>
<keyword evidence="27" id="KW-1185">Reference proteome</keyword>
<evidence type="ECO:0000256" key="13">
    <source>
        <dbReference type="ARBA" id="ARBA00022840"/>
    </source>
</evidence>
<dbReference type="Pfam" id="PF00672">
    <property type="entry name" value="HAMP"/>
    <property type="match status" value="1"/>
</dbReference>
<evidence type="ECO:0000256" key="20">
    <source>
        <dbReference type="ARBA" id="ARBA00023211"/>
    </source>
</evidence>
<dbReference type="InterPro" id="IPR004358">
    <property type="entry name" value="Sig_transdc_His_kin-like_C"/>
</dbReference>
<evidence type="ECO:0000256" key="15">
    <source>
        <dbReference type="ARBA" id="ARBA00022912"/>
    </source>
</evidence>
<comment type="cofactor">
    <cofactor evidence="2">
        <name>Mn(2+)</name>
        <dbReference type="ChEBI" id="CHEBI:29035"/>
    </cofactor>
</comment>
<comment type="cofactor">
    <cofactor evidence="3">
        <name>Mg(2+)</name>
        <dbReference type="ChEBI" id="CHEBI:18420"/>
    </cofactor>
</comment>
<evidence type="ECO:0000313" key="26">
    <source>
        <dbReference type="EMBL" id="MCO6394223.1"/>
    </source>
</evidence>
<dbReference type="SUPFAM" id="SSF55874">
    <property type="entry name" value="ATPase domain of HSP90 chaperone/DNA topoisomerase II/histidine kinase"/>
    <property type="match status" value="1"/>
</dbReference>
<dbReference type="PANTHER" id="PTHR44936">
    <property type="entry name" value="SENSOR PROTEIN CREC"/>
    <property type="match status" value="1"/>
</dbReference>
<dbReference type="InterPro" id="IPR005467">
    <property type="entry name" value="His_kinase_dom"/>
</dbReference>
<dbReference type="GO" id="GO:0005886">
    <property type="term" value="C:plasma membrane"/>
    <property type="evidence" value="ECO:0007669"/>
    <property type="project" value="UniProtKB-SubCell"/>
</dbReference>
<dbReference type="Gene3D" id="6.10.340.10">
    <property type="match status" value="1"/>
</dbReference>
<keyword evidence="12" id="KW-0378">Hydrolase</keyword>
<dbReference type="Pfam" id="PF00512">
    <property type="entry name" value="HisKA"/>
    <property type="match status" value="1"/>
</dbReference>
<dbReference type="CDD" id="cd06225">
    <property type="entry name" value="HAMP"/>
    <property type="match status" value="1"/>
</dbReference>
<dbReference type="SMART" id="SM00388">
    <property type="entry name" value="HisKA"/>
    <property type="match status" value="1"/>
</dbReference>
<evidence type="ECO:0000256" key="4">
    <source>
        <dbReference type="ARBA" id="ARBA00004651"/>
    </source>
</evidence>
<evidence type="ECO:0000259" key="25">
    <source>
        <dbReference type="PROSITE" id="PS50885"/>
    </source>
</evidence>
<dbReference type="SMART" id="SM00304">
    <property type="entry name" value="HAMP"/>
    <property type="match status" value="1"/>
</dbReference>